<evidence type="ECO:0000256" key="1">
    <source>
        <dbReference type="ARBA" id="ARBA00000799"/>
    </source>
</evidence>
<dbReference type="AlphaFoldDB" id="A0A934RZ65"/>
<dbReference type="EC" id="5.4.4.2" evidence="3"/>
<sequence>MDTIPLDPAKAKTYEALHAFLQGCLFKAVERGKPQLVSIAAESSLLDPLAVLESIYEDRQQHFYIERRRDDLAIAGAEDALSFSPSGANRFAEVKQWIAEVLENAIAVGDSSLPFFGPHFFSGFTFFEESKADAPFPSSSVFVPRWQVVSSKGRCIAIANAVIAAGDDIEAIAKRIWNANTKFRTFDYTDSDERSLRDRLRVLETKECGGDAAFKESVERVLKRIDEGEFQKIVLARALDLKADQAFHPLEILNTLRERYEDCYAFSIANGKGQSFIGASPERLVSVAQGRVNVDVLAGTAPRGKTASEDARLGAGLLESEKDRREHQIVHESVCRRLQDLGLSVSESCNPSLKKLQNVQHLFVDVEARLEEGIHLLDLVASLHPTPAVGGTPREDAVPKICEHERFDRGLYAGPIGWINAKGEGEFLVGIRSALVDGENARLFAGVGIVEGSVPEREHLETNLKFQALKENLL</sequence>
<dbReference type="Gene3D" id="3.60.120.10">
    <property type="entry name" value="Anthranilate synthase"/>
    <property type="match status" value="1"/>
</dbReference>
<evidence type="ECO:0000256" key="3">
    <source>
        <dbReference type="ARBA" id="ARBA00012824"/>
    </source>
</evidence>
<feature type="domain" description="Chorismate-utilising enzyme C-terminal" evidence="6">
    <location>
        <begin position="212"/>
        <end position="465"/>
    </location>
</feature>
<keyword evidence="4 7" id="KW-0413">Isomerase</keyword>
<dbReference type="GO" id="GO:0008909">
    <property type="term" value="F:isochorismate synthase activity"/>
    <property type="evidence" value="ECO:0007669"/>
    <property type="project" value="UniProtKB-EC"/>
</dbReference>
<evidence type="ECO:0000256" key="2">
    <source>
        <dbReference type="ARBA" id="ARBA00005297"/>
    </source>
</evidence>
<dbReference type="Proteomes" id="UP000617628">
    <property type="component" value="Unassembled WGS sequence"/>
</dbReference>
<evidence type="ECO:0000259" key="6">
    <source>
        <dbReference type="Pfam" id="PF00425"/>
    </source>
</evidence>
<dbReference type="InterPro" id="IPR005801">
    <property type="entry name" value="ADC_synthase"/>
</dbReference>
<dbReference type="EMBL" id="JAENIL010000085">
    <property type="protein sequence ID" value="MBK1880390.1"/>
    <property type="molecule type" value="Genomic_DNA"/>
</dbReference>
<organism evidence="7 8">
    <name type="scientific">Pelagicoccus mobilis</name>
    <dbReference type="NCBI Taxonomy" id="415221"/>
    <lineage>
        <taxon>Bacteria</taxon>
        <taxon>Pseudomonadati</taxon>
        <taxon>Verrucomicrobiota</taxon>
        <taxon>Opitutia</taxon>
        <taxon>Puniceicoccales</taxon>
        <taxon>Pelagicoccaceae</taxon>
        <taxon>Pelagicoccus</taxon>
    </lineage>
</organism>
<reference evidence="7" key="1">
    <citation type="submission" date="2021-01" db="EMBL/GenBank/DDBJ databases">
        <title>Modified the classification status of verrucomicrobia.</title>
        <authorList>
            <person name="Feng X."/>
        </authorList>
    </citation>
    <scope>NUCLEOTIDE SEQUENCE</scope>
    <source>
        <strain evidence="7">KCTC 13126</strain>
    </source>
</reference>
<dbReference type="PANTHER" id="PTHR42839">
    <property type="entry name" value="ISOCHORISMATE SYNTHASE ENTC"/>
    <property type="match status" value="1"/>
</dbReference>
<accession>A0A934RZ65</accession>
<dbReference type="Pfam" id="PF00425">
    <property type="entry name" value="Chorismate_bind"/>
    <property type="match status" value="1"/>
</dbReference>
<proteinExistence type="inferred from homology"/>
<evidence type="ECO:0000313" key="7">
    <source>
        <dbReference type="EMBL" id="MBK1880390.1"/>
    </source>
</evidence>
<dbReference type="PANTHER" id="PTHR42839:SF2">
    <property type="entry name" value="ISOCHORISMATE SYNTHASE ENTC"/>
    <property type="match status" value="1"/>
</dbReference>
<dbReference type="SUPFAM" id="SSF56322">
    <property type="entry name" value="ADC synthase"/>
    <property type="match status" value="1"/>
</dbReference>
<name>A0A934RZ65_9BACT</name>
<evidence type="ECO:0000256" key="5">
    <source>
        <dbReference type="ARBA" id="ARBA00041564"/>
    </source>
</evidence>
<dbReference type="NCBIfam" id="TIGR00543">
    <property type="entry name" value="isochor_syn"/>
    <property type="match status" value="1"/>
</dbReference>
<gene>
    <name evidence="7" type="ORF">JIN87_26125</name>
</gene>
<comment type="caution">
    <text evidence="7">The sequence shown here is derived from an EMBL/GenBank/DDBJ whole genome shotgun (WGS) entry which is preliminary data.</text>
</comment>
<dbReference type="RefSeq" id="WP_200359305.1">
    <property type="nucleotide sequence ID" value="NZ_JAENIL010000085.1"/>
</dbReference>
<dbReference type="InterPro" id="IPR004561">
    <property type="entry name" value="IsoChor_synthase"/>
</dbReference>
<evidence type="ECO:0000256" key="4">
    <source>
        <dbReference type="ARBA" id="ARBA00023235"/>
    </source>
</evidence>
<comment type="catalytic activity">
    <reaction evidence="1">
        <text>chorismate = isochorismate</text>
        <dbReference type="Rhea" id="RHEA:18985"/>
        <dbReference type="ChEBI" id="CHEBI:29748"/>
        <dbReference type="ChEBI" id="CHEBI:29780"/>
        <dbReference type="EC" id="5.4.4.2"/>
    </reaction>
</comment>
<protein>
    <recommendedName>
        <fullName evidence="3">isochorismate synthase</fullName>
        <ecNumber evidence="3">5.4.4.2</ecNumber>
    </recommendedName>
    <alternativeName>
        <fullName evidence="5">Isochorismate mutase</fullName>
    </alternativeName>
</protein>
<dbReference type="InterPro" id="IPR015890">
    <property type="entry name" value="Chorismate_C"/>
</dbReference>
<evidence type="ECO:0000313" key="8">
    <source>
        <dbReference type="Proteomes" id="UP000617628"/>
    </source>
</evidence>
<comment type="similarity">
    <text evidence="2">Belongs to the isochorismate synthase family.</text>
</comment>
<keyword evidence="8" id="KW-1185">Reference proteome</keyword>